<dbReference type="EMBL" id="MWIH01000003">
    <property type="protein sequence ID" value="OQO94146.1"/>
    <property type="molecule type" value="Genomic_DNA"/>
</dbReference>
<dbReference type="GO" id="GO:0016491">
    <property type="term" value="F:oxidoreductase activity"/>
    <property type="evidence" value="ECO:0007669"/>
    <property type="project" value="InterPro"/>
</dbReference>
<name>A0A1V9AAV4_SACPI</name>
<dbReference type="Pfam" id="PF00881">
    <property type="entry name" value="Nitroreductase"/>
    <property type="match status" value="1"/>
</dbReference>
<gene>
    <name evidence="2" type="ORF">B1813_04945</name>
</gene>
<dbReference type="Proteomes" id="UP000192591">
    <property type="component" value="Unassembled WGS sequence"/>
</dbReference>
<evidence type="ECO:0000313" key="3">
    <source>
        <dbReference type="Proteomes" id="UP000192591"/>
    </source>
</evidence>
<sequence length="330" mass="36125">MTQREWSVGETDVLARAVVRAPSVHNIQPWRLELPDGEARIFERADLALPYHDPRGRDRSISCGAAVTNLELGMRVLGKRPAVRLLPDGPGGSLVATVGVAERAEPTEAELRRYSAIARRHSYRRPFAGPVPRGEDVTRLVAEADRTDAADVRVRALHGAGEVGALAELLEYAGMVLRNDQGYQRELAIWTIRDERSRPHGAGVAGSATPTSTLPWAGLVRAGTALPDRVTLTERLHGETVFVFASDTDGRDAHVRTGMAMQRLWLAAVERGLVAAVQTHPLHLTEARSRFGERLSLPGYPQLLMRVGRPAGAVPRSPRRRAAELLMPRD</sequence>
<dbReference type="InterPro" id="IPR000415">
    <property type="entry name" value="Nitroreductase-like"/>
</dbReference>
<feature type="domain" description="Nitroreductase" evidence="1">
    <location>
        <begin position="245"/>
        <end position="309"/>
    </location>
</feature>
<proteinExistence type="predicted"/>
<accession>A0A1V9AAV4</accession>
<evidence type="ECO:0000259" key="1">
    <source>
        <dbReference type="Pfam" id="PF00881"/>
    </source>
</evidence>
<comment type="caution">
    <text evidence="2">The sequence shown here is derived from an EMBL/GenBank/DDBJ whole genome shotgun (WGS) entry which is preliminary data.</text>
</comment>
<keyword evidence="3" id="KW-1185">Reference proteome</keyword>
<dbReference type="AlphaFoldDB" id="A0A1V9AAV4"/>
<dbReference type="STRING" id="1962155.B1813_04945"/>
<organism evidence="2 3">
    <name type="scientific">Saccharomonospora piscinae</name>
    <dbReference type="NCBI Taxonomy" id="687388"/>
    <lineage>
        <taxon>Bacteria</taxon>
        <taxon>Bacillati</taxon>
        <taxon>Actinomycetota</taxon>
        <taxon>Actinomycetes</taxon>
        <taxon>Pseudonocardiales</taxon>
        <taxon>Pseudonocardiaceae</taxon>
        <taxon>Saccharomonospora</taxon>
    </lineage>
</organism>
<dbReference type="RefSeq" id="WP_081191026.1">
    <property type="nucleotide sequence ID" value="NZ_MWIH01000003.1"/>
</dbReference>
<dbReference type="SUPFAM" id="SSF55469">
    <property type="entry name" value="FMN-dependent nitroreductase-like"/>
    <property type="match status" value="2"/>
</dbReference>
<dbReference type="NCBIfam" id="NF047509">
    <property type="entry name" value="Rv3131_FMN_oxido"/>
    <property type="match status" value="1"/>
</dbReference>
<reference evidence="2 3" key="1">
    <citation type="submission" date="2017-02" db="EMBL/GenBank/DDBJ databases">
        <title>Draft genome of Saccharomonospora sp. 154.</title>
        <authorList>
            <person name="Alonso-Carmona G.S."/>
            <person name="De La Haba R."/>
            <person name="Vera-Gargallo B."/>
            <person name="Sandoval-Trujillo A.H."/>
            <person name="Ramirez-Duran N."/>
            <person name="Ventosa A."/>
        </authorList>
    </citation>
    <scope>NUCLEOTIDE SEQUENCE [LARGE SCALE GENOMIC DNA]</scope>
    <source>
        <strain evidence="2 3">LRS4.154</strain>
    </source>
</reference>
<evidence type="ECO:0000313" key="2">
    <source>
        <dbReference type="EMBL" id="OQO94146.1"/>
    </source>
</evidence>
<dbReference type="Gene3D" id="3.40.109.10">
    <property type="entry name" value="NADH Oxidase"/>
    <property type="match status" value="1"/>
</dbReference>
<protein>
    <submittedName>
        <fullName evidence="2">Nitroreductase</fullName>
    </submittedName>
</protein>
<dbReference type="InterPro" id="IPR029479">
    <property type="entry name" value="Nitroreductase"/>
</dbReference>